<reference evidence="1" key="1">
    <citation type="submission" date="2021-06" db="EMBL/GenBank/DDBJ databases">
        <authorList>
            <person name="Kallberg Y."/>
            <person name="Tangrot J."/>
            <person name="Rosling A."/>
        </authorList>
    </citation>
    <scope>NUCLEOTIDE SEQUENCE</scope>
    <source>
        <strain evidence="1">FL130A</strain>
    </source>
</reference>
<dbReference type="EMBL" id="CAJVPS010026114">
    <property type="protein sequence ID" value="CAG8720685.1"/>
    <property type="molecule type" value="Genomic_DNA"/>
</dbReference>
<proteinExistence type="predicted"/>
<evidence type="ECO:0000313" key="1">
    <source>
        <dbReference type="EMBL" id="CAG8720685.1"/>
    </source>
</evidence>
<keyword evidence="2" id="KW-1185">Reference proteome</keyword>
<dbReference type="Proteomes" id="UP000789508">
    <property type="component" value="Unassembled WGS sequence"/>
</dbReference>
<feature type="non-terminal residue" evidence="1">
    <location>
        <position position="1"/>
    </location>
</feature>
<comment type="caution">
    <text evidence="1">The sequence shown here is derived from an EMBL/GenBank/DDBJ whole genome shotgun (WGS) entry which is preliminary data.</text>
</comment>
<evidence type="ECO:0000313" key="2">
    <source>
        <dbReference type="Proteomes" id="UP000789508"/>
    </source>
</evidence>
<sequence>GTFNSLHSTSIFYNSEFEPTLWCGAFNSVHMTTSTSSSPRYGAAHSTRFS</sequence>
<accession>A0A9N9I527</accession>
<dbReference type="OrthoDB" id="10445360at2759"/>
<name>A0A9N9I527_9GLOM</name>
<gene>
    <name evidence="1" type="ORF">ALEPTO_LOCUS12252</name>
</gene>
<dbReference type="AlphaFoldDB" id="A0A9N9I527"/>
<protein>
    <submittedName>
        <fullName evidence="1">6608_t:CDS:1</fullName>
    </submittedName>
</protein>
<organism evidence="1 2">
    <name type="scientific">Ambispora leptoticha</name>
    <dbReference type="NCBI Taxonomy" id="144679"/>
    <lineage>
        <taxon>Eukaryota</taxon>
        <taxon>Fungi</taxon>
        <taxon>Fungi incertae sedis</taxon>
        <taxon>Mucoromycota</taxon>
        <taxon>Glomeromycotina</taxon>
        <taxon>Glomeromycetes</taxon>
        <taxon>Archaeosporales</taxon>
        <taxon>Ambisporaceae</taxon>
        <taxon>Ambispora</taxon>
    </lineage>
</organism>